<dbReference type="Proteomes" id="UP000821837">
    <property type="component" value="Chromosome 10"/>
</dbReference>
<feature type="region of interest" description="Disordered" evidence="1">
    <location>
        <begin position="1"/>
        <end position="28"/>
    </location>
</feature>
<keyword evidence="2" id="KW-0812">Transmembrane</keyword>
<organism evidence="3 4">
    <name type="scientific">Rhipicephalus sanguineus</name>
    <name type="common">Brown dog tick</name>
    <name type="synonym">Ixodes sanguineus</name>
    <dbReference type="NCBI Taxonomy" id="34632"/>
    <lineage>
        <taxon>Eukaryota</taxon>
        <taxon>Metazoa</taxon>
        <taxon>Ecdysozoa</taxon>
        <taxon>Arthropoda</taxon>
        <taxon>Chelicerata</taxon>
        <taxon>Arachnida</taxon>
        <taxon>Acari</taxon>
        <taxon>Parasitiformes</taxon>
        <taxon>Ixodida</taxon>
        <taxon>Ixodoidea</taxon>
        <taxon>Ixodidae</taxon>
        <taxon>Rhipicephalinae</taxon>
        <taxon>Rhipicephalus</taxon>
        <taxon>Rhipicephalus</taxon>
    </lineage>
</organism>
<proteinExistence type="predicted"/>
<evidence type="ECO:0000256" key="1">
    <source>
        <dbReference type="SAM" id="MobiDB-lite"/>
    </source>
</evidence>
<evidence type="ECO:0000313" key="4">
    <source>
        <dbReference type="Proteomes" id="UP000821837"/>
    </source>
</evidence>
<evidence type="ECO:0000256" key="2">
    <source>
        <dbReference type="SAM" id="Phobius"/>
    </source>
</evidence>
<comment type="caution">
    <text evidence="3">The sequence shown here is derived from an EMBL/GenBank/DDBJ whole genome shotgun (WGS) entry which is preliminary data.</text>
</comment>
<dbReference type="GO" id="GO:0005886">
    <property type="term" value="C:plasma membrane"/>
    <property type="evidence" value="ECO:0007669"/>
    <property type="project" value="TreeGrafter"/>
</dbReference>
<dbReference type="PANTHER" id="PTHR11733">
    <property type="entry name" value="ZINC METALLOPROTEASE FAMILY M13 NEPRILYSIN-RELATED"/>
    <property type="match status" value="1"/>
</dbReference>
<dbReference type="EMBL" id="JABSTV010001246">
    <property type="protein sequence ID" value="KAH7976655.1"/>
    <property type="molecule type" value="Genomic_DNA"/>
</dbReference>
<keyword evidence="2" id="KW-1133">Transmembrane helix</keyword>
<feature type="compositionally biased region" description="Polar residues" evidence="1">
    <location>
        <begin position="1"/>
        <end position="11"/>
    </location>
</feature>
<dbReference type="InterPro" id="IPR042089">
    <property type="entry name" value="Peptidase_M13_dom_2"/>
</dbReference>
<dbReference type="Gene3D" id="3.40.390.10">
    <property type="entry name" value="Collagenase (Catalytic Domain)"/>
    <property type="match status" value="2"/>
</dbReference>
<dbReference type="InterPro" id="IPR024079">
    <property type="entry name" value="MetalloPept_cat_dom_sf"/>
</dbReference>
<protein>
    <submittedName>
        <fullName evidence="3">Uncharacterized protein</fullName>
    </submittedName>
</protein>
<feature type="transmembrane region" description="Helical" evidence="2">
    <location>
        <begin position="158"/>
        <end position="179"/>
    </location>
</feature>
<dbReference type="InterPro" id="IPR000718">
    <property type="entry name" value="Peptidase_M13"/>
</dbReference>
<gene>
    <name evidence="3" type="ORF">HPB52_017512</name>
</gene>
<dbReference type="Gene3D" id="1.10.1380.10">
    <property type="entry name" value="Neutral endopeptidase , domain2"/>
    <property type="match status" value="1"/>
</dbReference>
<keyword evidence="4" id="KW-1185">Reference proteome</keyword>
<keyword evidence="2" id="KW-0472">Membrane</keyword>
<reference evidence="3" key="1">
    <citation type="journal article" date="2020" name="Cell">
        <title>Large-Scale Comparative Analyses of Tick Genomes Elucidate Their Genetic Diversity and Vector Capacities.</title>
        <authorList>
            <consortium name="Tick Genome and Microbiome Consortium (TIGMIC)"/>
            <person name="Jia N."/>
            <person name="Wang J."/>
            <person name="Shi W."/>
            <person name="Du L."/>
            <person name="Sun Y."/>
            <person name="Zhan W."/>
            <person name="Jiang J.F."/>
            <person name="Wang Q."/>
            <person name="Zhang B."/>
            <person name="Ji P."/>
            <person name="Bell-Sakyi L."/>
            <person name="Cui X.M."/>
            <person name="Yuan T.T."/>
            <person name="Jiang B.G."/>
            <person name="Yang W.F."/>
            <person name="Lam T.T."/>
            <person name="Chang Q.C."/>
            <person name="Ding S.J."/>
            <person name="Wang X.J."/>
            <person name="Zhu J.G."/>
            <person name="Ruan X.D."/>
            <person name="Zhao L."/>
            <person name="Wei J.T."/>
            <person name="Ye R.Z."/>
            <person name="Que T.C."/>
            <person name="Du C.H."/>
            <person name="Zhou Y.H."/>
            <person name="Cheng J.X."/>
            <person name="Dai P.F."/>
            <person name="Guo W.B."/>
            <person name="Han X.H."/>
            <person name="Huang E.J."/>
            <person name="Li L.F."/>
            <person name="Wei W."/>
            <person name="Gao Y.C."/>
            <person name="Liu J.Z."/>
            <person name="Shao H.Z."/>
            <person name="Wang X."/>
            <person name="Wang C.C."/>
            <person name="Yang T.C."/>
            <person name="Huo Q.B."/>
            <person name="Li W."/>
            <person name="Chen H.Y."/>
            <person name="Chen S.E."/>
            <person name="Zhou L.G."/>
            <person name="Ni X.B."/>
            <person name="Tian J.H."/>
            <person name="Sheng Y."/>
            <person name="Liu T."/>
            <person name="Pan Y.S."/>
            <person name="Xia L.Y."/>
            <person name="Li J."/>
            <person name="Zhao F."/>
            <person name="Cao W.C."/>
        </authorList>
    </citation>
    <scope>NUCLEOTIDE SEQUENCE</scope>
    <source>
        <strain evidence="3">Rsan-2018</strain>
    </source>
</reference>
<dbReference type="GO" id="GO:0004222">
    <property type="term" value="F:metalloendopeptidase activity"/>
    <property type="evidence" value="ECO:0007669"/>
    <property type="project" value="InterPro"/>
</dbReference>
<name>A0A9D4QDX7_RHISA</name>
<dbReference type="VEuPathDB" id="VectorBase:RSAN_047412"/>
<dbReference type="PROSITE" id="PS51885">
    <property type="entry name" value="NEPRILYSIN"/>
    <property type="match status" value="1"/>
</dbReference>
<reference evidence="3" key="2">
    <citation type="submission" date="2021-09" db="EMBL/GenBank/DDBJ databases">
        <authorList>
            <person name="Jia N."/>
            <person name="Wang J."/>
            <person name="Shi W."/>
            <person name="Du L."/>
            <person name="Sun Y."/>
            <person name="Zhan W."/>
            <person name="Jiang J."/>
            <person name="Wang Q."/>
            <person name="Zhang B."/>
            <person name="Ji P."/>
            <person name="Sakyi L.B."/>
            <person name="Cui X."/>
            <person name="Yuan T."/>
            <person name="Jiang B."/>
            <person name="Yang W."/>
            <person name="Lam T.T.-Y."/>
            <person name="Chang Q."/>
            <person name="Ding S."/>
            <person name="Wang X."/>
            <person name="Zhu J."/>
            <person name="Ruan X."/>
            <person name="Zhao L."/>
            <person name="Wei J."/>
            <person name="Que T."/>
            <person name="Du C."/>
            <person name="Cheng J."/>
            <person name="Dai P."/>
            <person name="Han X."/>
            <person name="Huang E."/>
            <person name="Gao Y."/>
            <person name="Liu J."/>
            <person name="Shao H."/>
            <person name="Ye R."/>
            <person name="Li L."/>
            <person name="Wei W."/>
            <person name="Wang X."/>
            <person name="Wang C."/>
            <person name="Huo Q."/>
            <person name="Li W."/>
            <person name="Guo W."/>
            <person name="Chen H."/>
            <person name="Chen S."/>
            <person name="Zhou L."/>
            <person name="Zhou L."/>
            <person name="Ni X."/>
            <person name="Tian J."/>
            <person name="Zhou Y."/>
            <person name="Sheng Y."/>
            <person name="Liu T."/>
            <person name="Pan Y."/>
            <person name="Xia L."/>
            <person name="Li J."/>
            <person name="Zhao F."/>
            <person name="Cao W."/>
        </authorList>
    </citation>
    <scope>NUCLEOTIDE SEQUENCE</scope>
    <source>
        <strain evidence="3">Rsan-2018</strain>
        <tissue evidence="3">Larvae</tissue>
    </source>
</reference>
<dbReference type="AlphaFoldDB" id="A0A9D4QDX7"/>
<sequence length="791" mass="86292">MPTYGETSAGQEDQGAGSRQEAESASWRTMAAGKPGLSFYSKAKQAIEKEPLYENSKGSGLLCETRCGMLRTRLLRATYTPNLNTACPLCTLEEESIEHIVLRCPALKPQVSATSSAAATPPEQRQKLLAMALGFRESQERPQWETVASAKKLHPSGIIIILLYVGIVITLVVLTIALFTKNSAQQAQACTTSECHEYATLLASSVDASVSPCNSFARFVCGRWERSNALSVREFLYGRALDRMTSHIRTLEVPDSGQNDGQRAAAAFRSCDDVLNGRVDHLDTVKRTLGDAGIPWPRFPNRVDVLRTLLVSSLKLAWDVLLRVVPRCSGNTTTLTMNPGRHFYRIVEMATNSLSESEFKVYFNTLRNAFGSGRSDDNEASFAETAVLDKITSLTLVSKYHLGTSSPVPLDVPRDVGTEWLATLVHFGYNATAEVALVTTNPSFVGTFLDVWRRIGGNSTHLLISWSTVQVAALYANKDLIFNYYGGKTEVASVRYTAFCFSTAYLLSRGAPFARYEGETVSKEARANADAVMRSVSSAYIRRLSKWPHFKEDIKVVADWLALPSEAFHEAHVLATDDSCHDDGDKFPDLTDSLPYNWHSSSRLISNIPDDFYDVVRAISSLELSVPSSRSKTLRLLPLSLWFPLFDLGLASAINYAGIGGQVSSALSWLLASAYAGDSRTAEVIANLSACVERHSSSAVQLDSALSQALTAGPLVDAYEHGTTASDGRVGAYGGTQLLFVALCFFACAGRDNVVEGAVCDLAMRQSREFARVFKCAPGAPMNPKERCDLP</sequence>
<evidence type="ECO:0000313" key="3">
    <source>
        <dbReference type="EMBL" id="KAH7976655.1"/>
    </source>
</evidence>
<dbReference type="VEuPathDB" id="VectorBase:RSAN_046977"/>
<dbReference type="SUPFAM" id="SSF55486">
    <property type="entry name" value="Metalloproteases ('zincins'), catalytic domain"/>
    <property type="match status" value="1"/>
</dbReference>
<accession>A0A9D4QDX7</accession>
<dbReference type="GO" id="GO:0016485">
    <property type="term" value="P:protein processing"/>
    <property type="evidence" value="ECO:0007669"/>
    <property type="project" value="TreeGrafter"/>
</dbReference>
<dbReference type="PANTHER" id="PTHR11733:SF241">
    <property type="entry name" value="GH26575P-RELATED"/>
    <property type="match status" value="1"/>
</dbReference>